<comment type="similarity">
    <text evidence="1">Belongs to the aldo/keto reductase family.</text>
</comment>
<evidence type="ECO:0000259" key="7">
    <source>
        <dbReference type="Pfam" id="PF00248"/>
    </source>
</evidence>
<accession>A0A482V5Z9</accession>
<keyword evidence="2" id="KW-0521">NADP</keyword>
<dbReference type="EMBL" id="QDEB01135338">
    <property type="protein sequence ID" value="RZB38619.1"/>
    <property type="molecule type" value="Genomic_DNA"/>
</dbReference>
<dbReference type="PROSITE" id="PS00062">
    <property type="entry name" value="ALDOKETO_REDUCTASE_2"/>
    <property type="match status" value="1"/>
</dbReference>
<evidence type="ECO:0000256" key="2">
    <source>
        <dbReference type="ARBA" id="ARBA00022857"/>
    </source>
</evidence>
<evidence type="ECO:0000313" key="8">
    <source>
        <dbReference type="EMBL" id="RZB38619.1"/>
    </source>
</evidence>
<dbReference type="InterPro" id="IPR036812">
    <property type="entry name" value="NAD(P)_OxRdtase_dom_sf"/>
</dbReference>
<evidence type="ECO:0000313" key="9">
    <source>
        <dbReference type="Proteomes" id="UP000292052"/>
    </source>
</evidence>
<dbReference type="PIRSF" id="PIRSF000097">
    <property type="entry name" value="AKR"/>
    <property type="match status" value="1"/>
</dbReference>
<dbReference type="InterPro" id="IPR018170">
    <property type="entry name" value="Aldo/ket_reductase_CS"/>
</dbReference>
<evidence type="ECO:0000256" key="4">
    <source>
        <dbReference type="PIRSR" id="PIRSR000097-1"/>
    </source>
</evidence>
<dbReference type="PRINTS" id="PR00069">
    <property type="entry name" value="ALDKETRDTASE"/>
</dbReference>
<feature type="domain" description="NADP-dependent oxidoreductase" evidence="7">
    <location>
        <begin position="13"/>
        <end position="304"/>
    </location>
</feature>
<gene>
    <name evidence="8" type="ORF">BDFB_008798</name>
</gene>
<keyword evidence="9" id="KW-1185">Reference proteome</keyword>
<dbReference type="PROSITE" id="PS00063">
    <property type="entry name" value="ALDOKETO_REDUCTASE_3"/>
    <property type="match status" value="1"/>
</dbReference>
<dbReference type="AlphaFoldDB" id="A0A482V5Z9"/>
<dbReference type="InterPro" id="IPR023210">
    <property type="entry name" value="NADP_OxRdtase_dom"/>
</dbReference>
<dbReference type="GO" id="GO:0016491">
    <property type="term" value="F:oxidoreductase activity"/>
    <property type="evidence" value="ECO:0007669"/>
    <property type="project" value="UniProtKB-KW"/>
</dbReference>
<dbReference type="Pfam" id="PF00248">
    <property type="entry name" value="Aldo_ket_red"/>
    <property type="match status" value="1"/>
</dbReference>
<dbReference type="OrthoDB" id="416253at2759"/>
<reference evidence="8 9" key="1">
    <citation type="submission" date="2017-03" db="EMBL/GenBank/DDBJ databases">
        <title>Genome of the blue death feigning beetle - Asbolus verrucosus.</title>
        <authorList>
            <person name="Rider S.D."/>
        </authorList>
    </citation>
    <scope>NUCLEOTIDE SEQUENCE [LARGE SCALE GENOMIC DNA]</scope>
    <source>
        <strain evidence="8">Butters</strain>
        <tissue evidence="8">Head and leg muscle</tissue>
    </source>
</reference>
<name>A0A482V5Z9_ASBVE</name>
<dbReference type="SUPFAM" id="SSF51430">
    <property type="entry name" value="NAD(P)-linked oxidoreductase"/>
    <property type="match status" value="1"/>
</dbReference>
<feature type="active site" description="Proton donor" evidence="4">
    <location>
        <position position="53"/>
    </location>
</feature>
<keyword evidence="3" id="KW-0560">Oxidoreductase</keyword>
<evidence type="ECO:0000256" key="1">
    <source>
        <dbReference type="ARBA" id="ARBA00007905"/>
    </source>
</evidence>
<dbReference type="Gene3D" id="3.20.20.100">
    <property type="entry name" value="NADP-dependent oxidoreductase domain"/>
    <property type="match status" value="1"/>
</dbReference>
<feature type="binding site" evidence="5">
    <location>
        <position position="115"/>
    </location>
    <ligand>
        <name>substrate</name>
    </ligand>
</feature>
<dbReference type="STRING" id="1661398.A0A482V5Z9"/>
<proteinExistence type="inferred from homology"/>
<evidence type="ECO:0000256" key="3">
    <source>
        <dbReference type="ARBA" id="ARBA00023002"/>
    </source>
</evidence>
<dbReference type="FunFam" id="3.20.20.100:FF:000006">
    <property type="entry name" value="Aldo-keto reductase family 1 member A1"/>
    <property type="match status" value="1"/>
</dbReference>
<feature type="site" description="Lowers pKa of active site Tyr" evidence="6">
    <location>
        <position position="82"/>
    </location>
</feature>
<protein>
    <submittedName>
        <fullName evidence="8">Aldo ket red domain containing protein</fullName>
    </submittedName>
</protein>
<comment type="caution">
    <text evidence="8">The sequence shown here is derived from an EMBL/GenBank/DDBJ whole genome shotgun (WGS) entry which is preliminary data.</text>
</comment>
<dbReference type="PROSITE" id="PS00798">
    <property type="entry name" value="ALDOKETO_REDUCTASE_1"/>
    <property type="match status" value="1"/>
</dbReference>
<evidence type="ECO:0000256" key="6">
    <source>
        <dbReference type="PIRSR" id="PIRSR000097-3"/>
    </source>
</evidence>
<dbReference type="PANTHER" id="PTHR11732">
    <property type="entry name" value="ALDO/KETO REDUCTASE"/>
    <property type="match status" value="1"/>
</dbReference>
<evidence type="ECO:0000256" key="5">
    <source>
        <dbReference type="PIRSR" id="PIRSR000097-2"/>
    </source>
</evidence>
<dbReference type="Proteomes" id="UP000292052">
    <property type="component" value="Unassembled WGS sequence"/>
</dbReference>
<sequence>MFLTLPNGVKMPAIGLGTWEVRSNQAKTDEEIESALNTALENGYRHIDTAWVYENEAAIGRVLKHWLSSGKLNRDELFITTKLPMVGVHPDRVESFMKKSLDNLQLDYVDLYLIHFPVGCKYQDGAVRPLLNENGEIEMEPKTDHAAVWQKMEEQVDAGRTKSIGLSNYNISQIETVLKSARIKPANLQVELHVYLQQRDLIDFCHQNGITVVAYSPLGSPGYNKFLQKMGKQERELPNILGDPVINEIAQKHSKTPAQVVLRFLLQRDVAAIPKSVTPKRIQENINVFDFNLDAAEMEALYALDVGEKARVCDFKVFSGLDKHPDFPMNK</sequence>
<dbReference type="InterPro" id="IPR020471">
    <property type="entry name" value="AKR"/>
</dbReference>
<organism evidence="8 9">
    <name type="scientific">Asbolus verrucosus</name>
    <name type="common">Desert ironclad beetle</name>
    <dbReference type="NCBI Taxonomy" id="1661398"/>
    <lineage>
        <taxon>Eukaryota</taxon>
        <taxon>Metazoa</taxon>
        <taxon>Ecdysozoa</taxon>
        <taxon>Arthropoda</taxon>
        <taxon>Hexapoda</taxon>
        <taxon>Insecta</taxon>
        <taxon>Pterygota</taxon>
        <taxon>Neoptera</taxon>
        <taxon>Endopterygota</taxon>
        <taxon>Coleoptera</taxon>
        <taxon>Polyphaga</taxon>
        <taxon>Cucujiformia</taxon>
        <taxon>Tenebrionidae</taxon>
        <taxon>Pimeliinae</taxon>
        <taxon>Asbolus</taxon>
    </lineage>
</organism>